<dbReference type="InterPro" id="IPR023984">
    <property type="entry name" value="rSAM_ocin_1"/>
</dbReference>
<dbReference type="SFLD" id="SFLDS00029">
    <property type="entry name" value="Radical_SAM"/>
    <property type="match status" value="1"/>
</dbReference>
<evidence type="ECO:0000313" key="7">
    <source>
        <dbReference type="EMBL" id="BCO09851.1"/>
    </source>
</evidence>
<dbReference type="SFLD" id="SFLDG01082">
    <property type="entry name" value="B12-binding_domain_containing"/>
    <property type="match status" value="1"/>
</dbReference>
<dbReference type="GO" id="GO:0003824">
    <property type="term" value="F:catalytic activity"/>
    <property type="evidence" value="ECO:0007669"/>
    <property type="project" value="InterPro"/>
</dbReference>
<feature type="domain" description="B12-binding" evidence="6">
    <location>
        <begin position="61"/>
        <end position="196"/>
    </location>
</feature>
<dbReference type="InterPro" id="IPR051198">
    <property type="entry name" value="BchE-like"/>
</dbReference>
<evidence type="ECO:0000256" key="2">
    <source>
        <dbReference type="ARBA" id="ARBA00022691"/>
    </source>
</evidence>
<dbReference type="GO" id="GO:0046872">
    <property type="term" value="F:metal ion binding"/>
    <property type="evidence" value="ECO:0007669"/>
    <property type="project" value="UniProtKB-KW"/>
</dbReference>
<dbReference type="SUPFAM" id="SSF102114">
    <property type="entry name" value="Radical SAM enzymes"/>
    <property type="match status" value="1"/>
</dbReference>
<dbReference type="PROSITE" id="PS51332">
    <property type="entry name" value="B12_BINDING"/>
    <property type="match status" value="1"/>
</dbReference>
<name>A0A915XLI7_9BACT</name>
<evidence type="ECO:0000256" key="4">
    <source>
        <dbReference type="ARBA" id="ARBA00023004"/>
    </source>
</evidence>
<dbReference type="Gene3D" id="3.40.50.280">
    <property type="entry name" value="Cobalamin-binding domain"/>
    <property type="match status" value="1"/>
</dbReference>
<dbReference type="GO" id="GO:0051536">
    <property type="term" value="F:iron-sulfur cluster binding"/>
    <property type="evidence" value="ECO:0007669"/>
    <property type="project" value="UniProtKB-KW"/>
</dbReference>
<organism evidence="7 8">
    <name type="scientific">Desulfolithobacter dissulfuricans</name>
    <dbReference type="NCBI Taxonomy" id="2795293"/>
    <lineage>
        <taxon>Bacteria</taxon>
        <taxon>Pseudomonadati</taxon>
        <taxon>Thermodesulfobacteriota</taxon>
        <taxon>Desulfobulbia</taxon>
        <taxon>Desulfobulbales</taxon>
        <taxon>Desulfobulbaceae</taxon>
        <taxon>Desulfolithobacter</taxon>
    </lineage>
</organism>
<reference evidence="7" key="1">
    <citation type="submission" date="2020-12" db="EMBL/GenBank/DDBJ databases">
        <title>Desulfobium dissulfuricans gen. nov., sp. nov., a novel mesophilic, sulfate-reducing bacterium isolated from a deep-sea hydrothermal vent.</title>
        <authorList>
            <person name="Hashimoto Y."/>
            <person name="Tame A."/>
            <person name="Sawayama S."/>
            <person name="Miyazaki J."/>
            <person name="Takai K."/>
            <person name="Nakagawa S."/>
        </authorList>
    </citation>
    <scope>NUCLEOTIDE SEQUENCE</scope>
    <source>
        <strain evidence="7">GF1</strain>
    </source>
</reference>
<evidence type="ECO:0000256" key="5">
    <source>
        <dbReference type="ARBA" id="ARBA00023014"/>
    </source>
</evidence>
<evidence type="ECO:0000313" key="8">
    <source>
        <dbReference type="Proteomes" id="UP001063350"/>
    </source>
</evidence>
<evidence type="ECO:0000259" key="6">
    <source>
        <dbReference type="PROSITE" id="PS51332"/>
    </source>
</evidence>
<keyword evidence="5" id="KW-0411">Iron-sulfur</keyword>
<dbReference type="Proteomes" id="UP001063350">
    <property type="component" value="Chromosome"/>
</dbReference>
<comment type="cofactor">
    <cofactor evidence="1">
        <name>[4Fe-4S] cluster</name>
        <dbReference type="ChEBI" id="CHEBI:49883"/>
    </cofactor>
</comment>
<dbReference type="InterPro" id="IPR006638">
    <property type="entry name" value="Elp3/MiaA/NifB-like_rSAM"/>
</dbReference>
<accession>A0A915XLI7</accession>
<dbReference type="Pfam" id="PF04055">
    <property type="entry name" value="Radical_SAM"/>
    <property type="match status" value="1"/>
</dbReference>
<proteinExistence type="predicted"/>
<sequence length="603" mass="69000">MRVLLVSMPWAIFNRPSIQLGTLKSYLQSRGIECVTSHPFLDVARLIGTDSYRLIAENSWAGEALYSGLLFPEHRSQAEKLFNREMRGSLQADFHAITRLLEHQFTSWLKTQELEGFDLIGFAVCFAQLPPSLYGAARIKEIHPDIPIVFGGSTCTPAIGSTLLEVFPQVDHVITGEGERPLEDLCRLLAGEEKEGRDNILSRVNLPADPEEISALKNREIRELDQLPVPDFDDYFQDLRQSGMVFIPTLPVEFSRGCWWNKCTFCNLNLQWCGYRCKSAARMEAEIQHLKTRYQCLDFTFTDNALPVREADRFFKSMVSGGDDLRFFAEIRAMQKQKTYHLYRRGGLESVQVGIEALSSTLLKRMKKGVRVMDNVAAMKYAAAAGMKLDGNLILEFPGSTGAEVQETLRVLDAVLPYRPLQAAGFFLGLGSPVWASPADYGIRAITSHPKNRLLYPDNILNRLEMLIKSYRGDRQAQRKQWQPVRDKIARWTAFHENRDPSRPPLSWRDGGSFLIIRQERPDPKEKQKQKTYHHRLRGLSRQIYLACDRPVTRKELLHRFQQVTKEQLTAFLDDLEKKQLLFREDDTVLALAFRERAASSQS</sequence>
<dbReference type="InterPro" id="IPR006158">
    <property type="entry name" value="Cobalamin-bd"/>
</dbReference>
<dbReference type="GO" id="GO:0031419">
    <property type="term" value="F:cobalamin binding"/>
    <property type="evidence" value="ECO:0007669"/>
    <property type="project" value="InterPro"/>
</dbReference>
<dbReference type="RefSeq" id="WP_267926588.1">
    <property type="nucleotide sequence ID" value="NZ_AP024233.1"/>
</dbReference>
<gene>
    <name evidence="7" type="ORF">GF1_22270</name>
</gene>
<dbReference type="NCBIfam" id="TIGR03975">
    <property type="entry name" value="rSAM_ocin_1"/>
    <property type="match status" value="1"/>
</dbReference>
<keyword evidence="4" id="KW-0408">Iron</keyword>
<dbReference type="Gene3D" id="3.80.30.20">
    <property type="entry name" value="tm_1862 like domain"/>
    <property type="match status" value="1"/>
</dbReference>
<protein>
    <submittedName>
        <fullName evidence="7">RiPP maturation radical SAM protein 1</fullName>
    </submittedName>
</protein>
<dbReference type="SMART" id="SM00729">
    <property type="entry name" value="Elp3"/>
    <property type="match status" value="1"/>
</dbReference>
<dbReference type="InterPro" id="IPR058240">
    <property type="entry name" value="rSAM_sf"/>
</dbReference>
<dbReference type="InterPro" id="IPR023404">
    <property type="entry name" value="rSAM_horseshoe"/>
</dbReference>
<dbReference type="AlphaFoldDB" id="A0A915XLI7"/>
<evidence type="ECO:0000256" key="3">
    <source>
        <dbReference type="ARBA" id="ARBA00022723"/>
    </source>
</evidence>
<evidence type="ECO:0000256" key="1">
    <source>
        <dbReference type="ARBA" id="ARBA00001966"/>
    </source>
</evidence>
<keyword evidence="3" id="KW-0479">Metal-binding</keyword>
<dbReference type="SFLD" id="SFLDF00324">
    <property type="entry name" value="bacteriocin_maturation"/>
    <property type="match status" value="1"/>
</dbReference>
<dbReference type="KEGG" id="ddu:GF1_22270"/>
<dbReference type="EMBL" id="AP024233">
    <property type="protein sequence ID" value="BCO09851.1"/>
    <property type="molecule type" value="Genomic_DNA"/>
</dbReference>
<keyword evidence="8" id="KW-1185">Reference proteome</keyword>
<keyword evidence="2" id="KW-0949">S-adenosyl-L-methionine</keyword>
<dbReference type="InterPro" id="IPR007197">
    <property type="entry name" value="rSAM"/>
</dbReference>
<dbReference type="PANTHER" id="PTHR43409">
    <property type="entry name" value="ANAEROBIC MAGNESIUM-PROTOPORPHYRIN IX MONOMETHYL ESTER CYCLASE-RELATED"/>
    <property type="match status" value="1"/>
</dbReference>